<dbReference type="EMBL" id="AK402182">
    <property type="protein sequence ID" value="BAM18804.1"/>
    <property type="molecule type" value="mRNA"/>
</dbReference>
<dbReference type="AlphaFoldDB" id="I4DLL4"/>
<sequence>MIQCKLPSKMLIHSTFSEAFYLWNSLRVAKLKTIKSISTLLKRPKTLLLKQLYWVPSNSNISGQTKKWQP</sequence>
<protein>
    <submittedName>
        <fullName evidence="1">Uncharacterized protein</fullName>
    </submittedName>
</protein>
<evidence type="ECO:0000313" key="1">
    <source>
        <dbReference type="EMBL" id="BAM18804.1"/>
    </source>
</evidence>
<organism evidence="1">
    <name type="scientific">Papilio xuthus</name>
    <name type="common">Asian swallowtail butterfly</name>
    <dbReference type="NCBI Taxonomy" id="66420"/>
    <lineage>
        <taxon>Eukaryota</taxon>
        <taxon>Metazoa</taxon>
        <taxon>Ecdysozoa</taxon>
        <taxon>Arthropoda</taxon>
        <taxon>Hexapoda</taxon>
        <taxon>Insecta</taxon>
        <taxon>Pterygota</taxon>
        <taxon>Neoptera</taxon>
        <taxon>Endopterygota</taxon>
        <taxon>Lepidoptera</taxon>
        <taxon>Glossata</taxon>
        <taxon>Ditrysia</taxon>
        <taxon>Papilionoidea</taxon>
        <taxon>Papilionidae</taxon>
        <taxon>Papilioninae</taxon>
        <taxon>Papilio</taxon>
    </lineage>
</organism>
<reference evidence="1" key="1">
    <citation type="journal article" date="2012" name="BMC Biol.">
        <title>Comprehensive microarray-based analysis for stage-specific larval camouflage pattern-associated genes in the swallowtail butterfly, Papilio xuthus.</title>
        <authorList>
            <person name="Futahashi R."/>
            <person name="Shirataki H."/>
            <person name="Narita T."/>
            <person name="Mita K."/>
            <person name="Fujiwara H."/>
        </authorList>
    </citation>
    <scope>NUCLEOTIDE SEQUENCE</scope>
    <source>
        <tissue evidence="1">Epidermis</tissue>
    </source>
</reference>
<accession>I4DLL4</accession>
<proteinExistence type="evidence at transcript level"/>
<name>I4DLL4_PAPXU</name>